<evidence type="ECO:0000256" key="2">
    <source>
        <dbReference type="ARBA" id="ARBA00022730"/>
    </source>
</evidence>
<dbReference type="GO" id="GO:1990904">
    <property type="term" value="C:ribonucleoprotein complex"/>
    <property type="evidence" value="ECO:0007669"/>
    <property type="project" value="UniProtKB-KW"/>
</dbReference>
<evidence type="ECO:0000256" key="4">
    <source>
        <dbReference type="ARBA" id="ARBA00022980"/>
    </source>
</evidence>
<dbReference type="PANTHER" id="PTHR11620">
    <property type="entry name" value="60S RIBOSOMAL PROTEIN L23A"/>
    <property type="match status" value="1"/>
</dbReference>
<dbReference type="GO" id="GO:0003735">
    <property type="term" value="F:structural constituent of ribosome"/>
    <property type="evidence" value="ECO:0007669"/>
    <property type="project" value="InterPro"/>
</dbReference>
<dbReference type="NCBIfam" id="NF004363">
    <property type="entry name" value="PRK05738.2-4"/>
    <property type="match status" value="1"/>
</dbReference>
<gene>
    <name evidence="6 7" type="primary">rplW</name>
    <name evidence="7" type="ORF">TPER_HE00157</name>
</gene>
<accession>A0A143WTL5</accession>
<proteinExistence type="inferred from homology"/>
<evidence type="ECO:0000256" key="1">
    <source>
        <dbReference type="ARBA" id="ARBA00006700"/>
    </source>
</evidence>
<dbReference type="EMBL" id="LN999835">
    <property type="protein sequence ID" value="CUX97100.1"/>
    <property type="molecule type" value="Genomic_DNA"/>
</dbReference>
<dbReference type="FunFam" id="3.30.70.330:FF:000001">
    <property type="entry name" value="50S ribosomal protein L23"/>
    <property type="match status" value="1"/>
</dbReference>
<comment type="function">
    <text evidence="6">One of the early assembly proteins it binds 23S rRNA. One of the proteins that surrounds the polypeptide exit tunnel on the outside of the ribosome. Forms the main docking site for trigger factor binding to the ribosome.</text>
</comment>
<comment type="similarity">
    <text evidence="1 6">Belongs to the universal ribosomal protein uL23 family.</text>
</comment>
<keyword evidence="3 6" id="KW-0694">RNA-binding</keyword>
<evidence type="ECO:0000313" key="8">
    <source>
        <dbReference type="Proteomes" id="UP000095477"/>
    </source>
</evidence>
<dbReference type="InterPro" id="IPR012677">
    <property type="entry name" value="Nucleotide-bd_a/b_plait_sf"/>
</dbReference>
<dbReference type="GO" id="GO:0006412">
    <property type="term" value="P:translation"/>
    <property type="evidence" value="ECO:0007669"/>
    <property type="project" value="UniProtKB-UniRule"/>
</dbReference>
<dbReference type="InterPro" id="IPR012678">
    <property type="entry name" value="Ribosomal_uL23/eL15/eS24_sf"/>
</dbReference>
<dbReference type="AlphaFoldDB" id="A0A143WTL5"/>
<dbReference type="Gene3D" id="3.30.70.330">
    <property type="match status" value="1"/>
</dbReference>
<comment type="subunit">
    <text evidence="6">Part of the 50S ribosomal subunit. Contacts protein L29, and trigger factor when it is bound to the ribosome.</text>
</comment>
<keyword evidence="4 6" id="KW-0689">Ribosomal protein</keyword>
<dbReference type="GO" id="GO:0005840">
    <property type="term" value="C:ribosome"/>
    <property type="evidence" value="ECO:0007669"/>
    <property type="project" value="UniProtKB-KW"/>
</dbReference>
<dbReference type="KEGG" id="hed:TPER_HE00157"/>
<dbReference type="OrthoDB" id="9793353at2"/>
<sequence length="100" mass="11462">MIHEERLLIVLRTPHISEKTSTLMEKNNTIAFKVAKDATKAEIKAAVHKMFKIEVNNVWTLVVKGKIKRHGQHIGRRSDWKKAYVNLKKGQQLDFIGGAE</sequence>
<dbReference type="NCBIfam" id="NF004358">
    <property type="entry name" value="PRK05738.1-1"/>
    <property type="match status" value="1"/>
</dbReference>
<evidence type="ECO:0000256" key="5">
    <source>
        <dbReference type="ARBA" id="ARBA00023274"/>
    </source>
</evidence>
<name>A0A143WTL5_9ENTR</name>
<dbReference type="PATRIC" id="fig|1778263.3.peg.163"/>
<keyword evidence="8" id="KW-1185">Reference proteome</keyword>
<dbReference type="NCBIfam" id="NF004359">
    <property type="entry name" value="PRK05738.1-3"/>
    <property type="match status" value="1"/>
</dbReference>
<keyword evidence="2 6" id="KW-0699">rRNA-binding</keyword>
<protein>
    <recommendedName>
        <fullName evidence="6">Large ribosomal subunit protein uL23</fullName>
    </recommendedName>
</protein>
<evidence type="ECO:0000313" key="7">
    <source>
        <dbReference type="EMBL" id="CUX97100.1"/>
    </source>
</evidence>
<dbReference type="Pfam" id="PF00276">
    <property type="entry name" value="Ribosomal_L23"/>
    <property type="match status" value="1"/>
</dbReference>
<dbReference type="GO" id="GO:0019843">
    <property type="term" value="F:rRNA binding"/>
    <property type="evidence" value="ECO:0007669"/>
    <property type="project" value="UniProtKB-UniRule"/>
</dbReference>
<dbReference type="RefSeq" id="WP_067567592.1">
    <property type="nucleotide sequence ID" value="NZ_LN999835.1"/>
</dbReference>
<evidence type="ECO:0000256" key="3">
    <source>
        <dbReference type="ARBA" id="ARBA00022884"/>
    </source>
</evidence>
<dbReference type="InterPro" id="IPR013025">
    <property type="entry name" value="Ribosomal_uL23-like"/>
</dbReference>
<keyword evidence="5 6" id="KW-0687">Ribonucleoprotein</keyword>
<evidence type="ECO:0000256" key="6">
    <source>
        <dbReference type="HAMAP-Rule" id="MF_01369"/>
    </source>
</evidence>
<organism evidence="7 8">
    <name type="scientific">Candidatus Hoaglandella endobia</name>
    <dbReference type="NCBI Taxonomy" id="1778263"/>
    <lineage>
        <taxon>Bacteria</taxon>
        <taxon>Pseudomonadati</taxon>
        <taxon>Pseudomonadota</taxon>
        <taxon>Gammaproteobacteria</taxon>
        <taxon>Enterobacterales</taxon>
        <taxon>Enterobacteriaceae</taxon>
        <taxon>Candidatus Hoaglandella</taxon>
    </lineage>
</organism>
<dbReference type="STRING" id="1778263.TPER_HE00157"/>
<reference evidence="8" key="1">
    <citation type="submission" date="2016-01" db="EMBL/GenBank/DDBJ databases">
        <authorList>
            <person name="Husnik F."/>
        </authorList>
    </citation>
    <scope>NUCLEOTIDE SEQUENCE [LARGE SCALE GENOMIC DNA]</scope>
</reference>
<dbReference type="SUPFAM" id="SSF54189">
    <property type="entry name" value="Ribosomal proteins S24e, L23 and L15e"/>
    <property type="match status" value="1"/>
</dbReference>
<dbReference type="Proteomes" id="UP000095477">
    <property type="component" value="Chromosome I"/>
</dbReference>
<dbReference type="HAMAP" id="MF_01369_B">
    <property type="entry name" value="Ribosomal_uL23_B"/>
    <property type="match status" value="1"/>
</dbReference>